<keyword evidence="10" id="KW-1185">Reference proteome</keyword>
<reference evidence="9" key="1">
    <citation type="journal article" date="2017" name="Nature">
        <title>The genome of Chenopodium quinoa.</title>
        <authorList>
            <person name="Jarvis D.E."/>
            <person name="Ho Y.S."/>
            <person name="Lightfoot D.J."/>
            <person name="Schmoeckel S.M."/>
            <person name="Li B."/>
            <person name="Borm T.J.A."/>
            <person name="Ohyanagi H."/>
            <person name="Mineta K."/>
            <person name="Michell C.T."/>
            <person name="Saber N."/>
            <person name="Kharbatia N.M."/>
            <person name="Rupper R.R."/>
            <person name="Sharp A.R."/>
            <person name="Dally N."/>
            <person name="Boughton B.A."/>
            <person name="Woo Y.H."/>
            <person name="Gao G."/>
            <person name="Schijlen E.G.W.M."/>
            <person name="Guo X."/>
            <person name="Momin A.A."/>
            <person name="Negrao S."/>
            <person name="Al-Babili S."/>
            <person name="Gehring C."/>
            <person name="Roessner U."/>
            <person name="Jung C."/>
            <person name="Murphy K."/>
            <person name="Arold S.T."/>
            <person name="Gojobori T."/>
            <person name="van der Linden C.G."/>
            <person name="van Loo E.N."/>
            <person name="Jellen E.N."/>
            <person name="Maughan P.J."/>
            <person name="Tester M."/>
        </authorList>
    </citation>
    <scope>NUCLEOTIDE SEQUENCE [LARGE SCALE GENOMIC DNA]</scope>
    <source>
        <strain evidence="9">cv. PI 614886</strain>
    </source>
</reference>
<evidence type="ECO:0000256" key="6">
    <source>
        <dbReference type="ARBA" id="ARBA00023136"/>
    </source>
</evidence>
<dbReference type="Gramene" id="AUR62002382-RA">
    <property type="protein sequence ID" value="AUR62002382-RA:cds"/>
    <property type="gene ID" value="AUR62002382"/>
</dbReference>
<evidence type="ECO:0000313" key="10">
    <source>
        <dbReference type="Proteomes" id="UP000596660"/>
    </source>
</evidence>
<dbReference type="PANTHER" id="PTHR31942:SF74">
    <property type="entry name" value="MLO-LIKE PROTEIN 15"/>
    <property type="match status" value="1"/>
</dbReference>
<dbReference type="GO" id="GO:0016020">
    <property type="term" value="C:membrane"/>
    <property type="evidence" value="ECO:0007669"/>
    <property type="project" value="UniProtKB-SubCell"/>
</dbReference>
<evidence type="ECO:0000256" key="1">
    <source>
        <dbReference type="ARBA" id="ARBA00004141"/>
    </source>
</evidence>
<dbReference type="PANTHER" id="PTHR31942">
    <property type="entry name" value="MLO-LIKE PROTEIN 1"/>
    <property type="match status" value="1"/>
</dbReference>
<reference evidence="9" key="2">
    <citation type="submission" date="2021-03" db="UniProtKB">
        <authorList>
            <consortium name="EnsemblPlants"/>
        </authorList>
    </citation>
    <scope>IDENTIFICATION</scope>
</reference>
<proteinExistence type="inferred from homology"/>
<dbReference type="Proteomes" id="UP000596660">
    <property type="component" value="Unplaced"/>
</dbReference>
<keyword evidence="4" id="KW-0611">Plant defense</keyword>
<accession>A0A803KTM4</accession>
<dbReference type="Pfam" id="PF03094">
    <property type="entry name" value="Mlo"/>
    <property type="match status" value="1"/>
</dbReference>
<keyword evidence="3 8" id="KW-0812">Transmembrane</keyword>
<evidence type="ECO:0000256" key="3">
    <source>
        <dbReference type="ARBA" id="ARBA00022692"/>
    </source>
</evidence>
<evidence type="ECO:0008006" key="11">
    <source>
        <dbReference type="Google" id="ProtNLM"/>
    </source>
</evidence>
<feature type="transmembrane region" description="Helical" evidence="8">
    <location>
        <begin position="12"/>
        <end position="31"/>
    </location>
</feature>
<evidence type="ECO:0000256" key="4">
    <source>
        <dbReference type="ARBA" id="ARBA00022821"/>
    </source>
</evidence>
<dbReference type="EnsemblPlants" id="AUR62002382-RA">
    <property type="protein sequence ID" value="AUR62002382-RA:cds"/>
    <property type="gene ID" value="AUR62002382"/>
</dbReference>
<comment type="subcellular location">
    <subcellularLocation>
        <location evidence="1">Membrane</location>
        <topology evidence="1">Multi-pass membrane protein</topology>
    </subcellularLocation>
</comment>
<dbReference type="AlphaFoldDB" id="A0A803KTM4"/>
<evidence type="ECO:0000256" key="7">
    <source>
        <dbReference type="ARBA" id="ARBA00023265"/>
    </source>
</evidence>
<dbReference type="InterPro" id="IPR004326">
    <property type="entry name" value="Mlo"/>
</dbReference>
<keyword evidence="7" id="KW-0568">Pathogenesis-related protein</keyword>
<keyword evidence="5 8" id="KW-1133">Transmembrane helix</keyword>
<evidence type="ECO:0000256" key="2">
    <source>
        <dbReference type="ARBA" id="ARBA00006574"/>
    </source>
</evidence>
<name>A0A803KTM4_CHEQI</name>
<protein>
    <recommendedName>
        <fullName evidence="11">MLO-like protein</fullName>
    </recommendedName>
</protein>
<organism evidence="9 10">
    <name type="scientific">Chenopodium quinoa</name>
    <name type="common">Quinoa</name>
    <dbReference type="NCBI Taxonomy" id="63459"/>
    <lineage>
        <taxon>Eukaryota</taxon>
        <taxon>Viridiplantae</taxon>
        <taxon>Streptophyta</taxon>
        <taxon>Embryophyta</taxon>
        <taxon>Tracheophyta</taxon>
        <taxon>Spermatophyta</taxon>
        <taxon>Magnoliopsida</taxon>
        <taxon>eudicotyledons</taxon>
        <taxon>Gunneridae</taxon>
        <taxon>Pentapetalae</taxon>
        <taxon>Caryophyllales</taxon>
        <taxon>Chenopodiaceae</taxon>
        <taxon>Chenopodioideae</taxon>
        <taxon>Atripliceae</taxon>
        <taxon>Chenopodium</taxon>
    </lineage>
</organism>
<evidence type="ECO:0000313" key="9">
    <source>
        <dbReference type="EnsemblPlants" id="AUR62002382-RA:cds"/>
    </source>
</evidence>
<keyword evidence="6 8" id="KW-0472">Membrane</keyword>
<evidence type="ECO:0000256" key="8">
    <source>
        <dbReference type="SAM" id="Phobius"/>
    </source>
</evidence>
<dbReference type="GO" id="GO:0006952">
    <property type="term" value="P:defense response"/>
    <property type="evidence" value="ECO:0007669"/>
    <property type="project" value="UniProtKB-KW"/>
</dbReference>
<sequence length="305" mass="34538">MLIADCCPVQLFDLVELMLLGFISLLLTVFGDKIHTRCISEKLARKWLPCHDDSVPSGLITGGKRRLLAGSSEPNCDQGKVPFISSDILHDVYYLIFILAVVHVLSCILIVLLGEMKILQWRKWEDAIRMQIDADYGNNRRVLDVKSLTFIKDRFDGNDAKYRYYVISFFKHLAGIVTKADYTAMRTGFILTHCDGNLRFDFHKYIVYAYEAEFNKIVSISWFMWLFVVISLTLNVAELMVLGFVLLLLAVFQDEIASTCISEKLAKKSTSNDISHFQISLLPSGGRRLLAEETTFSCPKQPGGG</sequence>
<feature type="transmembrane region" description="Helical" evidence="8">
    <location>
        <begin position="92"/>
        <end position="113"/>
    </location>
</feature>
<evidence type="ECO:0000256" key="5">
    <source>
        <dbReference type="ARBA" id="ARBA00022989"/>
    </source>
</evidence>
<comment type="similarity">
    <text evidence="2">Belongs to the MLO family.</text>
</comment>
<feature type="transmembrane region" description="Helical" evidence="8">
    <location>
        <begin position="222"/>
        <end position="252"/>
    </location>
</feature>